<dbReference type="PROSITE" id="PS01159">
    <property type="entry name" value="WW_DOMAIN_1"/>
    <property type="match status" value="1"/>
</dbReference>
<keyword evidence="1" id="KW-0175">Coiled coil</keyword>
<dbReference type="Proteomes" id="UP000626109">
    <property type="component" value="Unassembled WGS sequence"/>
</dbReference>
<dbReference type="CDD" id="cd00201">
    <property type="entry name" value="WW"/>
    <property type="match status" value="1"/>
</dbReference>
<evidence type="ECO:0000313" key="4">
    <source>
        <dbReference type="EMBL" id="CAE8696112.1"/>
    </source>
</evidence>
<dbReference type="AlphaFoldDB" id="A0A813KC21"/>
<dbReference type="InterPro" id="IPR036020">
    <property type="entry name" value="WW_dom_sf"/>
</dbReference>
<evidence type="ECO:0000313" key="5">
    <source>
        <dbReference type="Proteomes" id="UP000626109"/>
    </source>
</evidence>
<dbReference type="SMART" id="SM00456">
    <property type="entry name" value="WW"/>
    <property type="match status" value="2"/>
</dbReference>
<dbReference type="Gene3D" id="2.20.70.10">
    <property type="match status" value="1"/>
</dbReference>
<name>A0A813KC21_POLGL</name>
<accession>A0A813KC21</accession>
<dbReference type="PROSITE" id="PS50020">
    <property type="entry name" value="WW_DOMAIN_2"/>
    <property type="match status" value="1"/>
</dbReference>
<proteinExistence type="predicted"/>
<protein>
    <recommendedName>
        <fullName evidence="3">WW domain-containing protein</fullName>
    </recommendedName>
</protein>
<dbReference type="SUPFAM" id="SSF51045">
    <property type="entry name" value="WW domain"/>
    <property type="match status" value="1"/>
</dbReference>
<gene>
    <name evidence="4" type="ORF">PGLA2088_LOCUS29689</name>
</gene>
<sequence>MFLFRDKAPAQAAPSPDTATDGSQQREFLAVKAARWLGGAARQAGASIKRMAAGPSVEGLKSDLESRASGAPEALEAALTEWARLLAAPDDTPRYESPSGEAPLTFRAAFLSSRAYELSLATAASGIAAGRAVTSQKSLAACGSWRSFAKAVALPGSEDLVLKLPDALAETRNFPDCRRWAEEVATALKADAVGERMRIQRAAAGQRAEELRSTLRTLRTSGQPSASTAAEGCRASAESLQQYAAFRVGLDQAVSRLRILHDERMGRLQAAQSSMKEVGTEAGKRATDASERRDAILSEREAALVAPRQAVQDMDNDTSHLAAEKRILELEEHRRKLLIELEEASQHQAKERESRMALLRSRDVAAAEHRRRAEALERELQDLRPARFWQVAAPRAAALTEGEILSGLKQATGKFQSLATKFRSAGSGATTQRAFELRNQSVALQGQVLESVKAHARLELDRLEAAGAAVADSVATLLDVARARNDLLARGLSPEVEGLYSIAAVPRRSDMRQLRAALSAAEAAWQEATATWCAASATEEGGSGSSQKVAQLKAADAPAVLRDLEAARGRIAQCLAGLQRAGPDLYELAFLDGGEAGEIEASAAAAVEEQLPHGWEAHLTEDDLLYYHSLVSGETQWEMPAQDAAVSAGWRLFQAEDGGWFYHNPYNGEGVWWPELPTCAAEPASLDALRREAAAHS</sequence>
<comment type="caution">
    <text evidence="4">The sequence shown here is derived from an EMBL/GenBank/DDBJ whole genome shotgun (WGS) entry which is preliminary data.</text>
</comment>
<dbReference type="Pfam" id="PF00397">
    <property type="entry name" value="WW"/>
    <property type="match status" value="1"/>
</dbReference>
<evidence type="ECO:0000259" key="3">
    <source>
        <dbReference type="PROSITE" id="PS50020"/>
    </source>
</evidence>
<organism evidence="4 5">
    <name type="scientific">Polarella glacialis</name>
    <name type="common">Dinoflagellate</name>
    <dbReference type="NCBI Taxonomy" id="89957"/>
    <lineage>
        <taxon>Eukaryota</taxon>
        <taxon>Sar</taxon>
        <taxon>Alveolata</taxon>
        <taxon>Dinophyceae</taxon>
        <taxon>Suessiales</taxon>
        <taxon>Suessiaceae</taxon>
        <taxon>Polarella</taxon>
    </lineage>
</organism>
<dbReference type="InterPro" id="IPR001202">
    <property type="entry name" value="WW_dom"/>
</dbReference>
<feature type="coiled-coil region" evidence="1">
    <location>
        <begin position="327"/>
        <end position="386"/>
    </location>
</feature>
<feature type="domain" description="WW" evidence="3">
    <location>
        <begin position="609"/>
        <end position="642"/>
    </location>
</feature>
<feature type="region of interest" description="Disordered" evidence="2">
    <location>
        <begin position="1"/>
        <end position="25"/>
    </location>
</feature>
<feature type="region of interest" description="Disordered" evidence="2">
    <location>
        <begin position="270"/>
        <end position="292"/>
    </location>
</feature>
<evidence type="ECO:0000256" key="1">
    <source>
        <dbReference type="SAM" id="Coils"/>
    </source>
</evidence>
<dbReference type="EMBL" id="CAJNNW010028443">
    <property type="protein sequence ID" value="CAE8696112.1"/>
    <property type="molecule type" value="Genomic_DNA"/>
</dbReference>
<feature type="compositionally biased region" description="Basic and acidic residues" evidence="2">
    <location>
        <begin position="278"/>
        <end position="292"/>
    </location>
</feature>
<reference evidence="4" key="1">
    <citation type="submission" date="2021-02" db="EMBL/GenBank/DDBJ databases">
        <authorList>
            <person name="Dougan E. K."/>
            <person name="Rhodes N."/>
            <person name="Thang M."/>
            <person name="Chan C."/>
        </authorList>
    </citation>
    <scope>NUCLEOTIDE SEQUENCE</scope>
</reference>
<evidence type="ECO:0000256" key="2">
    <source>
        <dbReference type="SAM" id="MobiDB-lite"/>
    </source>
</evidence>